<evidence type="ECO:0000259" key="2">
    <source>
        <dbReference type="Pfam" id="PF02541"/>
    </source>
</evidence>
<evidence type="ECO:0000313" key="3">
    <source>
        <dbReference type="EMBL" id="MFC3673498.1"/>
    </source>
</evidence>
<dbReference type="Proteomes" id="UP001595683">
    <property type="component" value="Unassembled WGS sequence"/>
</dbReference>
<feature type="compositionally biased region" description="Low complexity" evidence="1">
    <location>
        <begin position="73"/>
        <end position="88"/>
    </location>
</feature>
<feature type="region of interest" description="Disordered" evidence="1">
    <location>
        <begin position="1"/>
        <end position="91"/>
    </location>
</feature>
<evidence type="ECO:0000256" key="1">
    <source>
        <dbReference type="SAM" id="MobiDB-lite"/>
    </source>
</evidence>
<keyword evidence="4" id="KW-1185">Reference proteome</keyword>
<dbReference type="InterPro" id="IPR043129">
    <property type="entry name" value="ATPase_NBD"/>
</dbReference>
<name>A0ABV7VBG2_9SPHN</name>
<dbReference type="SUPFAM" id="SSF53067">
    <property type="entry name" value="Actin-like ATPase domain"/>
    <property type="match status" value="2"/>
</dbReference>
<feature type="compositionally biased region" description="Basic residues" evidence="1">
    <location>
        <begin position="56"/>
        <end position="72"/>
    </location>
</feature>
<feature type="domain" description="Ppx/GppA phosphatase N-terminal" evidence="2">
    <location>
        <begin position="155"/>
        <end position="455"/>
    </location>
</feature>
<gene>
    <name evidence="3" type="ORF">ACFOOT_18910</name>
</gene>
<comment type="caution">
    <text evidence="3">The sequence shown here is derived from an EMBL/GenBank/DDBJ whole genome shotgun (WGS) entry which is preliminary data.</text>
</comment>
<organism evidence="3 4">
    <name type="scientific">Novosphingobium pokkalii</name>
    <dbReference type="NCBI Taxonomy" id="1770194"/>
    <lineage>
        <taxon>Bacteria</taxon>
        <taxon>Pseudomonadati</taxon>
        <taxon>Pseudomonadota</taxon>
        <taxon>Alphaproteobacteria</taxon>
        <taxon>Sphingomonadales</taxon>
        <taxon>Sphingomonadaceae</taxon>
        <taxon>Novosphingobium</taxon>
    </lineage>
</organism>
<dbReference type="PANTHER" id="PTHR30005:SF0">
    <property type="entry name" value="RETROGRADE REGULATION PROTEIN 2"/>
    <property type="match status" value="1"/>
</dbReference>
<protein>
    <submittedName>
        <fullName evidence="3">Ppx/GppA phosphatase family protein</fullName>
    </submittedName>
</protein>
<dbReference type="Gene3D" id="3.30.420.40">
    <property type="match status" value="1"/>
</dbReference>
<dbReference type="InterPro" id="IPR050273">
    <property type="entry name" value="GppA/Ppx_hydrolase"/>
</dbReference>
<accession>A0ABV7VBG2</accession>
<feature type="compositionally biased region" description="Low complexity" evidence="1">
    <location>
        <begin position="1"/>
        <end position="10"/>
    </location>
</feature>
<dbReference type="RefSeq" id="WP_373299336.1">
    <property type="nucleotide sequence ID" value="NZ_BMZP01000023.1"/>
</dbReference>
<dbReference type="CDD" id="cd24054">
    <property type="entry name" value="ASKHA_NBD_AaPPX-GppA_MtPPX2-like"/>
    <property type="match status" value="1"/>
</dbReference>
<sequence length="477" mass="49904">MAESTPPARGRGPRSGGRNRQRGPRKAAPVPDAAGQPPTASPAGHTTAKGAAPAKGKARAKGRNRSAARKGKGAPAIASASSSRVAAPPAQPLVDSAADPIAKTDALIAPEAIFAANGTAGLGLPGARAWQKPVPFHRQAYAAIDLGTNNCRLLIARPAGAHFVVIDAFSRVVRLGEGLAQSGRLSDAAMDRALAALHVCAEKLRKRNVHLARSVATEACRRASNGAEFIERVHRETGIRLNIITAQEEARLAVLGCHILLEHGDGPAMIFDIGGGSTEMVLVDPADPVPRILDWQSVPWGVVSLTEGVGPIADSPQARAAAYAEMRARVAEGFAPFIERIAPTRARALAEGAIRLLGTSGTVTTLASLHLGLPQYDRRAVDGLIVPTEAMRAISQRLAHLSPAERIAVPCIGRERSDLVVAGCAILETIFDIWPADRLGIADRGIREGILRSLMATGGDAVRSREALRQLNSGAPQ</sequence>
<dbReference type="InterPro" id="IPR003695">
    <property type="entry name" value="Ppx_GppA_N"/>
</dbReference>
<dbReference type="EMBL" id="JBHRYE010000046">
    <property type="protein sequence ID" value="MFC3673498.1"/>
    <property type="molecule type" value="Genomic_DNA"/>
</dbReference>
<dbReference type="PANTHER" id="PTHR30005">
    <property type="entry name" value="EXOPOLYPHOSPHATASE"/>
    <property type="match status" value="1"/>
</dbReference>
<dbReference type="Gene3D" id="3.30.420.150">
    <property type="entry name" value="Exopolyphosphatase. Domain 2"/>
    <property type="match status" value="1"/>
</dbReference>
<proteinExistence type="predicted"/>
<dbReference type="Pfam" id="PF02541">
    <property type="entry name" value="Ppx-GppA"/>
    <property type="match status" value="1"/>
</dbReference>
<reference evidence="4" key="1">
    <citation type="journal article" date="2019" name="Int. J. Syst. Evol. Microbiol.">
        <title>The Global Catalogue of Microorganisms (GCM) 10K type strain sequencing project: providing services to taxonomists for standard genome sequencing and annotation.</title>
        <authorList>
            <consortium name="The Broad Institute Genomics Platform"/>
            <consortium name="The Broad Institute Genome Sequencing Center for Infectious Disease"/>
            <person name="Wu L."/>
            <person name="Ma J."/>
        </authorList>
    </citation>
    <scope>NUCLEOTIDE SEQUENCE [LARGE SCALE GENOMIC DNA]</scope>
    <source>
        <strain evidence="4">KCTC 42224</strain>
    </source>
</reference>
<evidence type="ECO:0000313" key="4">
    <source>
        <dbReference type="Proteomes" id="UP001595683"/>
    </source>
</evidence>